<evidence type="ECO:0000256" key="5">
    <source>
        <dbReference type="ARBA" id="ARBA00022679"/>
    </source>
</evidence>
<dbReference type="InterPro" id="IPR018060">
    <property type="entry name" value="HTH_AraC"/>
</dbReference>
<keyword evidence="5 12" id="KW-0808">Transferase</keyword>
<dbReference type="GO" id="GO:0003700">
    <property type="term" value="F:DNA-binding transcription factor activity"/>
    <property type="evidence" value="ECO:0007669"/>
    <property type="project" value="InterPro"/>
</dbReference>
<dbReference type="PANTHER" id="PTHR10815:SF13">
    <property type="entry name" value="METHYLATED-DNA--PROTEIN-CYSTEINE METHYLTRANSFERASE"/>
    <property type="match status" value="1"/>
</dbReference>
<evidence type="ECO:0000313" key="12">
    <source>
        <dbReference type="EMBL" id="EGC16511.1"/>
    </source>
</evidence>
<dbReference type="Gene3D" id="1.10.10.10">
    <property type="entry name" value="Winged helix-like DNA-binding domain superfamily/Winged helix DNA-binding domain"/>
    <property type="match status" value="1"/>
</dbReference>
<dbReference type="InterPro" id="IPR001497">
    <property type="entry name" value="MethylDNA_cys_MeTrfase_AS"/>
</dbReference>
<dbReference type="SMART" id="SM00342">
    <property type="entry name" value="HTH_ARAC"/>
    <property type="match status" value="1"/>
</dbReference>
<dbReference type="GO" id="GO:0006281">
    <property type="term" value="P:DNA repair"/>
    <property type="evidence" value="ECO:0007669"/>
    <property type="project" value="UniProtKB-KW"/>
</dbReference>
<protein>
    <recommendedName>
        <fullName evidence="3">methylated-DNA--[protein]-cysteine S-methyltransferase</fullName>
        <ecNumber evidence="3">2.1.1.63</ecNumber>
    </recommendedName>
</protein>
<evidence type="ECO:0000256" key="8">
    <source>
        <dbReference type="ARBA" id="ARBA00023163"/>
    </source>
</evidence>
<proteinExistence type="inferred from homology"/>
<dbReference type="GO" id="GO:0003908">
    <property type="term" value="F:methylated-DNA-[protein]-cysteine S-methyltransferase activity"/>
    <property type="evidence" value="ECO:0007669"/>
    <property type="project" value="UniProtKB-EC"/>
</dbReference>
<feature type="domain" description="HTH araC/xylS-type" evidence="11">
    <location>
        <begin position="50"/>
        <end position="147"/>
    </location>
</feature>
<dbReference type="HOGENOM" id="CLU_000445_52_0_4"/>
<keyword evidence="9" id="KW-0234">DNA repair</keyword>
<dbReference type="FunFam" id="1.10.10.10:FF:000214">
    <property type="entry name" value="Methylated-DNA--protein-cysteine methyltransferase"/>
    <property type="match status" value="1"/>
</dbReference>
<dbReference type="InterPro" id="IPR036388">
    <property type="entry name" value="WH-like_DNA-bd_sf"/>
</dbReference>
<sequence length="314" mass="34232">MNVQAAFLCPNRNPINNRVATRLLCAYPNAMKLQNNSMSPNQTRQFLRIARAIEYLYDHAAEQPDLAQVAAAVHVSPEHLQREFSAWAGISPKKMLQHISISRAKAALKNSESVAEAAHSGGLSGTGRLHDLFVGIEKMTPGEYKNGGAGLQIHYSLIPGPFGDLLAAATDKGICFMRFSDDPSAALDELRAEYPNARLTERETAFHRQAADIFRTQRGCVTLHIKGTPFQLKVWQALLDIPAGSLQSYGTVAQRMGSPTAARAVGTAIGQNPVALLIPCHRVIRESGIIGGYRWQRGRKMAILAHELGDTDDA</sequence>
<dbReference type="SUPFAM" id="SSF46689">
    <property type="entry name" value="Homeodomain-like"/>
    <property type="match status" value="1"/>
</dbReference>
<evidence type="ECO:0000313" key="13">
    <source>
        <dbReference type="Proteomes" id="UP000004088"/>
    </source>
</evidence>
<evidence type="ECO:0000256" key="7">
    <source>
        <dbReference type="ARBA" id="ARBA00023015"/>
    </source>
</evidence>
<keyword evidence="7" id="KW-0805">Transcription regulation</keyword>
<dbReference type="InterPro" id="IPR014048">
    <property type="entry name" value="MethylDNA_cys_MeTrfase_DNA-bd"/>
</dbReference>
<comment type="caution">
    <text evidence="12">The sequence shown here is derived from an EMBL/GenBank/DDBJ whole genome shotgun (WGS) entry which is preliminary data.</text>
</comment>
<dbReference type="AlphaFoldDB" id="F0F1X0"/>
<evidence type="ECO:0000256" key="9">
    <source>
        <dbReference type="ARBA" id="ARBA00023204"/>
    </source>
</evidence>
<keyword evidence="13" id="KW-1185">Reference proteome</keyword>
<comment type="similarity">
    <text evidence="2">Belongs to the MGMT family.</text>
</comment>
<name>F0F1X0_9NEIS</name>
<evidence type="ECO:0000256" key="4">
    <source>
        <dbReference type="ARBA" id="ARBA00022603"/>
    </source>
</evidence>
<dbReference type="SUPFAM" id="SSF46767">
    <property type="entry name" value="Methylated DNA-protein cysteine methyltransferase, C-terminal domain"/>
    <property type="match status" value="1"/>
</dbReference>
<dbReference type="GO" id="GO:0032259">
    <property type="term" value="P:methylation"/>
    <property type="evidence" value="ECO:0007669"/>
    <property type="project" value="UniProtKB-KW"/>
</dbReference>
<keyword evidence="8" id="KW-0804">Transcription</keyword>
<dbReference type="InterPro" id="IPR036631">
    <property type="entry name" value="MGMT_N_sf"/>
</dbReference>
<dbReference type="NCBIfam" id="TIGR00589">
    <property type="entry name" value="ogt"/>
    <property type="match status" value="1"/>
</dbReference>
<keyword evidence="6" id="KW-0227">DNA damage</keyword>
<comment type="catalytic activity">
    <reaction evidence="10">
        <text>a 6-O-methyl-2'-deoxyguanosine in DNA + L-cysteinyl-[protein] = S-methyl-L-cysteinyl-[protein] + a 2'-deoxyguanosine in DNA</text>
        <dbReference type="Rhea" id="RHEA:24000"/>
        <dbReference type="Rhea" id="RHEA-COMP:10131"/>
        <dbReference type="Rhea" id="RHEA-COMP:10132"/>
        <dbReference type="Rhea" id="RHEA-COMP:11367"/>
        <dbReference type="Rhea" id="RHEA-COMP:11368"/>
        <dbReference type="ChEBI" id="CHEBI:29950"/>
        <dbReference type="ChEBI" id="CHEBI:82612"/>
        <dbReference type="ChEBI" id="CHEBI:85445"/>
        <dbReference type="ChEBI" id="CHEBI:85448"/>
        <dbReference type="EC" id="2.1.1.63"/>
    </reaction>
</comment>
<dbReference type="EC" id="2.1.1.63" evidence="3"/>
<reference evidence="12 13" key="1">
    <citation type="submission" date="2011-01" db="EMBL/GenBank/DDBJ databases">
        <authorList>
            <person name="Muzny D."/>
            <person name="Qin X."/>
            <person name="Deng J."/>
            <person name="Jiang H."/>
            <person name="Liu Y."/>
            <person name="Qu J."/>
            <person name="Song X.-Z."/>
            <person name="Zhang L."/>
            <person name="Thornton R."/>
            <person name="Coyle M."/>
            <person name="Francisco L."/>
            <person name="Jackson L."/>
            <person name="Javaid M."/>
            <person name="Korchina V."/>
            <person name="Kovar C."/>
            <person name="Mata R."/>
            <person name="Mathew T."/>
            <person name="Ngo R."/>
            <person name="Nguyen L."/>
            <person name="Nguyen N."/>
            <person name="Okwuonu G."/>
            <person name="Ongeri F."/>
            <person name="Pham C."/>
            <person name="Simmons D."/>
            <person name="Wilczek-Boney K."/>
            <person name="Hale W."/>
            <person name="Jakkamsetti A."/>
            <person name="Pham P."/>
            <person name="Ruth R."/>
            <person name="San Lucas F."/>
            <person name="Warren J."/>
            <person name="Zhang J."/>
            <person name="Zhao Z."/>
            <person name="Zhou C."/>
            <person name="Zhu D."/>
            <person name="Lee S."/>
            <person name="Bess C."/>
            <person name="Blankenburg K."/>
            <person name="Forbes L."/>
            <person name="Fu Q."/>
            <person name="Gubbala S."/>
            <person name="Hirani K."/>
            <person name="Jayaseelan J.C."/>
            <person name="Lara F."/>
            <person name="Munidasa M."/>
            <person name="Palculict T."/>
            <person name="Patil S."/>
            <person name="Pu L.-L."/>
            <person name="Saada N."/>
            <person name="Tang L."/>
            <person name="Weissenberger G."/>
            <person name="Zhu Y."/>
            <person name="Hemphill L."/>
            <person name="Shang Y."/>
            <person name="Youmans B."/>
            <person name="Ayvaz T."/>
            <person name="Ross M."/>
            <person name="Santibanez J."/>
            <person name="Aqrawi P."/>
            <person name="Gross S."/>
            <person name="Joshi V."/>
            <person name="Fowler G."/>
            <person name="Nazareth L."/>
            <person name="Reid J."/>
            <person name="Worley K."/>
            <person name="Petrosino J."/>
            <person name="Highlander S."/>
            <person name="Gibbs R."/>
        </authorList>
    </citation>
    <scope>NUCLEOTIDE SEQUENCE [LARGE SCALE GENOMIC DNA]</scope>
    <source>
        <strain evidence="12 13">ATCC 33394</strain>
    </source>
</reference>
<evidence type="ECO:0000256" key="3">
    <source>
        <dbReference type="ARBA" id="ARBA00011918"/>
    </source>
</evidence>
<dbReference type="PANTHER" id="PTHR10815">
    <property type="entry name" value="METHYLATED-DNA--PROTEIN-CYSTEINE METHYLTRANSFERASE"/>
    <property type="match status" value="1"/>
</dbReference>
<dbReference type="Pfam" id="PF01035">
    <property type="entry name" value="DNA_binding_1"/>
    <property type="match status" value="1"/>
</dbReference>
<dbReference type="Gene3D" id="1.10.10.60">
    <property type="entry name" value="Homeodomain-like"/>
    <property type="match status" value="1"/>
</dbReference>
<dbReference type="STRING" id="888741.HMPREF9098_2105"/>
<dbReference type="InterPro" id="IPR036217">
    <property type="entry name" value="MethylDNA_cys_MeTrfase_DNAb"/>
</dbReference>
<dbReference type="Proteomes" id="UP000004088">
    <property type="component" value="Unassembled WGS sequence"/>
</dbReference>
<organism evidence="12 13">
    <name type="scientific">Kingella denitrificans ATCC 33394</name>
    <dbReference type="NCBI Taxonomy" id="888741"/>
    <lineage>
        <taxon>Bacteria</taxon>
        <taxon>Pseudomonadati</taxon>
        <taxon>Pseudomonadota</taxon>
        <taxon>Betaproteobacteria</taxon>
        <taxon>Neisseriales</taxon>
        <taxon>Neisseriaceae</taxon>
        <taxon>Kingella</taxon>
    </lineage>
</organism>
<evidence type="ECO:0000259" key="11">
    <source>
        <dbReference type="PROSITE" id="PS01124"/>
    </source>
</evidence>
<dbReference type="EMBL" id="AEWV01000041">
    <property type="protein sequence ID" value="EGC16511.1"/>
    <property type="molecule type" value="Genomic_DNA"/>
</dbReference>
<evidence type="ECO:0000256" key="10">
    <source>
        <dbReference type="ARBA" id="ARBA00049348"/>
    </source>
</evidence>
<dbReference type="Pfam" id="PF12833">
    <property type="entry name" value="HTH_18"/>
    <property type="match status" value="1"/>
</dbReference>
<comment type="catalytic activity">
    <reaction evidence="1">
        <text>a 4-O-methyl-thymidine in DNA + L-cysteinyl-[protein] = a thymidine in DNA + S-methyl-L-cysteinyl-[protein]</text>
        <dbReference type="Rhea" id="RHEA:53428"/>
        <dbReference type="Rhea" id="RHEA-COMP:10131"/>
        <dbReference type="Rhea" id="RHEA-COMP:10132"/>
        <dbReference type="Rhea" id="RHEA-COMP:13555"/>
        <dbReference type="Rhea" id="RHEA-COMP:13556"/>
        <dbReference type="ChEBI" id="CHEBI:29950"/>
        <dbReference type="ChEBI" id="CHEBI:82612"/>
        <dbReference type="ChEBI" id="CHEBI:137386"/>
        <dbReference type="ChEBI" id="CHEBI:137387"/>
        <dbReference type="EC" id="2.1.1.63"/>
    </reaction>
</comment>
<dbReference type="CDD" id="cd06445">
    <property type="entry name" value="ATase"/>
    <property type="match status" value="1"/>
</dbReference>
<dbReference type="PROSITE" id="PS01124">
    <property type="entry name" value="HTH_ARAC_FAMILY_2"/>
    <property type="match status" value="1"/>
</dbReference>
<keyword evidence="4 12" id="KW-0489">Methyltransferase</keyword>
<dbReference type="SUPFAM" id="SSF53155">
    <property type="entry name" value="Methylated DNA-protein cysteine methyltransferase domain"/>
    <property type="match status" value="1"/>
</dbReference>
<evidence type="ECO:0000256" key="6">
    <source>
        <dbReference type="ARBA" id="ARBA00022763"/>
    </source>
</evidence>
<dbReference type="InterPro" id="IPR009057">
    <property type="entry name" value="Homeodomain-like_sf"/>
</dbReference>
<dbReference type="PROSITE" id="PS00374">
    <property type="entry name" value="MGMT"/>
    <property type="match status" value="1"/>
</dbReference>
<dbReference type="Gene3D" id="3.30.160.70">
    <property type="entry name" value="Methylated DNA-protein cysteine methyltransferase domain"/>
    <property type="match status" value="1"/>
</dbReference>
<evidence type="ECO:0000256" key="1">
    <source>
        <dbReference type="ARBA" id="ARBA00001286"/>
    </source>
</evidence>
<evidence type="ECO:0000256" key="2">
    <source>
        <dbReference type="ARBA" id="ARBA00008711"/>
    </source>
</evidence>
<accession>F0F1X0</accession>
<dbReference type="GO" id="GO:0043565">
    <property type="term" value="F:sequence-specific DNA binding"/>
    <property type="evidence" value="ECO:0007669"/>
    <property type="project" value="InterPro"/>
</dbReference>
<gene>
    <name evidence="12" type="primary">ada</name>
    <name evidence="12" type="ORF">HMPREF9098_2105</name>
</gene>